<dbReference type="PROSITE" id="PS51318">
    <property type="entry name" value="TAT"/>
    <property type="match status" value="1"/>
</dbReference>
<sequence precursor="true">MNKHTQQRRLLLQGLIAGGAIGSLGLSGCASLGGTSASRAKVLVIGGGYGGATAAKYVRMLSDYSIDVMMVEPNREFVSCPVSNLVLGGQRTMADITNPYTGLSKTHGVRIVHDRVASIDATKKVATLASGGTVSYDKLVLSPGIDMMWDQTAGLQAAHAAGQVLHAWKAGPETVALRRQLEAMRDGGVYAITIPEAPYRCPPGPYERASVIAAYFKKAKPKSKILILDGNPDVTSKGPLFKKAWKELYGDMIEYRPQHKAVAVDGASNTVKFEIQDDVKADVLNVLPVMRAGSLAVQTGLANANGRWCHVNFLNFESTAAKDIHVIGDAIQVAQGMPKSGHMANSHAKVTAAAIVAELQGLEINPHPLLTNVCMSFVDDTHVIHVASVHEYQAPKKSFFTIGGSGGVSDVRSDLEGRYADAWARNIWADVLM</sequence>
<dbReference type="EMBL" id="CP001013">
    <property type="protein sequence ID" value="ACB36026.1"/>
    <property type="molecule type" value="Genomic_DNA"/>
</dbReference>
<feature type="domain" description="FAD/NAD(P)-binding" evidence="3">
    <location>
        <begin position="41"/>
        <end position="145"/>
    </location>
</feature>
<dbReference type="Gene3D" id="3.90.760.10">
    <property type="entry name" value="Flavocytochrome c sulphide dehydrogenase, flavin-binding domain"/>
    <property type="match status" value="1"/>
</dbReference>
<evidence type="ECO:0000256" key="1">
    <source>
        <dbReference type="ARBA" id="ARBA00022630"/>
    </source>
</evidence>
<keyword evidence="7" id="KW-1185">Reference proteome</keyword>
<dbReference type="KEGG" id="lch:Lcho_3772"/>
<feature type="domain" description="Sulfide dehydrogenase [flavocytochrome c] flavoprotein chain central" evidence="5">
    <location>
        <begin position="174"/>
        <end position="288"/>
    </location>
</feature>
<gene>
    <name evidence="6" type="ordered locus">Lcho_3772</name>
</gene>
<dbReference type="InterPro" id="IPR016156">
    <property type="entry name" value="FAD/NAD-linked_Rdtase_dimer_sf"/>
</dbReference>
<feature type="domain" description="Flavocytochrome c sulphide dehydrogenase flavin-binding" evidence="4">
    <location>
        <begin position="366"/>
        <end position="432"/>
    </location>
</feature>
<dbReference type="InterPro" id="IPR052541">
    <property type="entry name" value="SQRD"/>
</dbReference>
<dbReference type="InterPro" id="IPR006311">
    <property type="entry name" value="TAT_signal"/>
</dbReference>
<protein>
    <submittedName>
        <fullName evidence="6">Flavocytochrome c sulphide dehydrogenase flavin-binding</fullName>
    </submittedName>
</protein>
<dbReference type="PROSITE" id="PS51257">
    <property type="entry name" value="PROKAR_LIPOPROTEIN"/>
    <property type="match status" value="1"/>
</dbReference>
<dbReference type="AlphaFoldDB" id="B1Y6J8"/>
<reference evidence="6 7" key="1">
    <citation type="submission" date="2008-03" db="EMBL/GenBank/DDBJ databases">
        <title>Complete sequence of Leptothrix cholodnii SP-6.</title>
        <authorList>
            <consortium name="US DOE Joint Genome Institute"/>
            <person name="Copeland A."/>
            <person name="Lucas S."/>
            <person name="Lapidus A."/>
            <person name="Glavina del Rio T."/>
            <person name="Dalin E."/>
            <person name="Tice H."/>
            <person name="Bruce D."/>
            <person name="Goodwin L."/>
            <person name="Pitluck S."/>
            <person name="Chertkov O."/>
            <person name="Brettin T."/>
            <person name="Detter J.C."/>
            <person name="Han C."/>
            <person name="Kuske C.R."/>
            <person name="Schmutz J."/>
            <person name="Larimer F."/>
            <person name="Land M."/>
            <person name="Hauser L."/>
            <person name="Kyrpides N."/>
            <person name="Lykidis A."/>
            <person name="Emerson D."/>
            <person name="Richardson P."/>
        </authorList>
    </citation>
    <scope>NUCLEOTIDE SEQUENCE [LARGE SCALE GENOMIC DNA]</scope>
    <source>
        <strain evidence="7">ATCC 51168 / LMG 8142 / SP-6</strain>
    </source>
</reference>
<dbReference type="InterPro" id="IPR037092">
    <property type="entry name" value="FlavoCytC_S_DH_flav-bd_sf"/>
</dbReference>
<dbReference type="Proteomes" id="UP000001693">
    <property type="component" value="Chromosome"/>
</dbReference>
<evidence type="ECO:0000259" key="4">
    <source>
        <dbReference type="Pfam" id="PF09242"/>
    </source>
</evidence>
<dbReference type="GO" id="GO:0016491">
    <property type="term" value="F:oxidoreductase activity"/>
    <property type="evidence" value="ECO:0007669"/>
    <property type="project" value="InterPro"/>
</dbReference>
<dbReference type="HOGENOM" id="CLU_030742_0_0_4"/>
<dbReference type="Pfam" id="PF09242">
    <property type="entry name" value="FCSD-flav_bind"/>
    <property type="match status" value="1"/>
</dbReference>
<proteinExistence type="predicted"/>
<dbReference type="PANTHER" id="PTHR43755:SF1">
    <property type="entry name" value="FAD-DEPENDENT PYRIDINE NUCLEOTIDE-DISULPHIDE OXIDOREDUCTASE"/>
    <property type="match status" value="1"/>
</dbReference>
<dbReference type="InterPro" id="IPR049386">
    <property type="entry name" value="FCSD_central"/>
</dbReference>
<dbReference type="OrthoDB" id="9802771at2"/>
<dbReference type="GO" id="GO:0050660">
    <property type="term" value="F:flavin adenine dinucleotide binding"/>
    <property type="evidence" value="ECO:0007669"/>
    <property type="project" value="InterPro"/>
</dbReference>
<dbReference type="STRING" id="395495.Lcho_3772"/>
<dbReference type="Pfam" id="PF21706">
    <property type="entry name" value="FCSD_central"/>
    <property type="match status" value="1"/>
</dbReference>
<dbReference type="InterPro" id="IPR015323">
    <property type="entry name" value="FlavoCytC_S_DH_flav-bd"/>
</dbReference>
<keyword evidence="2" id="KW-0274">FAD</keyword>
<organism evidence="6 7">
    <name type="scientific">Leptothrix cholodnii (strain ATCC 51168 / LMG 8142 / SP-6)</name>
    <name type="common">Leptothrix discophora (strain SP-6)</name>
    <dbReference type="NCBI Taxonomy" id="395495"/>
    <lineage>
        <taxon>Bacteria</taxon>
        <taxon>Pseudomonadati</taxon>
        <taxon>Pseudomonadota</taxon>
        <taxon>Betaproteobacteria</taxon>
        <taxon>Burkholderiales</taxon>
        <taxon>Sphaerotilaceae</taxon>
        <taxon>Leptothrix</taxon>
    </lineage>
</organism>
<evidence type="ECO:0000313" key="6">
    <source>
        <dbReference type="EMBL" id="ACB36026.1"/>
    </source>
</evidence>
<dbReference type="SUPFAM" id="SSF55424">
    <property type="entry name" value="FAD/NAD-linked reductases, dimerisation (C-terminal) domain"/>
    <property type="match status" value="1"/>
</dbReference>
<accession>B1Y6J8</accession>
<dbReference type="PANTHER" id="PTHR43755">
    <property type="match status" value="1"/>
</dbReference>
<evidence type="ECO:0000256" key="2">
    <source>
        <dbReference type="ARBA" id="ARBA00022827"/>
    </source>
</evidence>
<evidence type="ECO:0000259" key="5">
    <source>
        <dbReference type="Pfam" id="PF21706"/>
    </source>
</evidence>
<name>B1Y6J8_LEPCP</name>
<evidence type="ECO:0000313" key="7">
    <source>
        <dbReference type="Proteomes" id="UP000001693"/>
    </source>
</evidence>
<keyword evidence="1" id="KW-0285">Flavoprotein</keyword>
<evidence type="ECO:0000259" key="3">
    <source>
        <dbReference type="Pfam" id="PF07992"/>
    </source>
</evidence>
<dbReference type="RefSeq" id="WP_012348773.1">
    <property type="nucleotide sequence ID" value="NC_010524.1"/>
</dbReference>
<dbReference type="InterPro" id="IPR036188">
    <property type="entry name" value="FAD/NAD-bd_sf"/>
</dbReference>
<dbReference type="Gene3D" id="3.50.50.60">
    <property type="entry name" value="FAD/NAD(P)-binding domain"/>
    <property type="match status" value="2"/>
</dbReference>
<dbReference type="InterPro" id="IPR023753">
    <property type="entry name" value="FAD/NAD-binding_dom"/>
</dbReference>
<dbReference type="SUPFAM" id="SSF51905">
    <property type="entry name" value="FAD/NAD(P)-binding domain"/>
    <property type="match status" value="2"/>
</dbReference>
<dbReference type="eggNOG" id="COG0446">
    <property type="taxonomic scope" value="Bacteria"/>
</dbReference>
<dbReference type="Pfam" id="PF07992">
    <property type="entry name" value="Pyr_redox_2"/>
    <property type="match status" value="1"/>
</dbReference>